<dbReference type="AlphaFoldDB" id="A0A6J6NXN3"/>
<dbReference type="InterPro" id="IPR051691">
    <property type="entry name" value="Metab_Enz_Cyan_OpOx_G3PDH"/>
</dbReference>
<gene>
    <name evidence="4" type="ORF">UFOPK2342_01669</name>
    <name evidence="3" type="ORF">UFOPK2423_00456</name>
    <name evidence="5" type="ORF">UFOPK3266_01544</name>
</gene>
<evidence type="ECO:0000256" key="1">
    <source>
        <dbReference type="ARBA" id="ARBA00023002"/>
    </source>
</evidence>
<reference evidence="4" key="1">
    <citation type="submission" date="2020-05" db="EMBL/GenBank/DDBJ databases">
        <authorList>
            <person name="Chiriac C."/>
            <person name="Salcher M."/>
            <person name="Ghai R."/>
            <person name="Kavagutti S V."/>
        </authorList>
    </citation>
    <scope>NUCLEOTIDE SEQUENCE</scope>
</reference>
<proteinExistence type="predicted"/>
<dbReference type="EMBL" id="CAEZXN010000006">
    <property type="protein sequence ID" value="CAB4689258.1"/>
    <property type="molecule type" value="Genomic_DNA"/>
</dbReference>
<dbReference type="Pfam" id="PF07992">
    <property type="entry name" value="Pyr_redox_2"/>
    <property type="match status" value="1"/>
</dbReference>
<accession>A0A6J6NXN3</accession>
<evidence type="ECO:0000259" key="2">
    <source>
        <dbReference type="Pfam" id="PF07992"/>
    </source>
</evidence>
<evidence type="ECO:0000313" key="5">
    <source>
        <dbReference type="EMBL" id="CAB4845329.1"/>
    </source>
</evidence>
<dbReference type="PRINTS" id="PR00469">
    <property type="entry name" value="PNDRDTASEII"/>
</dbReference>
<dbReference type="PANTHER" id="PTHR42949">
    <property type="entry name" value="ANAEROBIC GLYCEROL-3-PHOSPHATE DEHYDROGENASE SUBUNIT B"/>
    <property type="match status" value="1"/>
</dbReference>
<dbReference type="Gene3D" id="3.50.50.60">
    <property type="entry name" value="FAD/NAD(P)-binding domain"/>
    <property type="match status" value="2"/>
</dbReference>
<dbReference type="InterPro" id="IPR036188">
    <property type="entry name" value="FAD/NAD-bd_sf"/>
</dbReference>
<dbReference type="SUPFAM" id="SSF51905">
    <property type="entry name" value="FAD/NAD(P)-binding domain"/>
    <property type="match status" value="1"/>
</dbReference>
<dbReference type="GO" id="GO:0016491">
    <property type="term" value="F:oxidoreductase activity"/>
    <property type="evidence" value="ECO:0007669"/>
    <property type="project" value="UniProtKB-KW"/>
</dbReference>
<protein>
    <submittedName>
        <fullName evidence="4">Unannotated protein</fullName>
    </submittedName>
</protein>
<evidence type="ECO:0000313" key="3">
    <source>
        <dbReference type="EMBL" id="CAB4689258.1"/>
    </source>
</evidence>
<dbReference type="EMBL" id="CAFBAA010000056">
    <property type="protein sequence ID" value="CAB4845329.1"/>
    <property type="molecule type" value="Genomic_DNA"/>
</dbReference>
<evidence type="ECO:0000313" key="4">
    <source>
        <dbReference type="EMBL" id="CAB4689284.1"/>
    </source>
</evidence>
<organism evidence="4">
    <name type="scientific">freshwater metagenome</name>
    <dbReference type="NCBI Taxonomy" id="449393"/>
    <lineage>
        <taxon>unclassified sequences</taxon>
        <taxon>metagenomes</taxon>
        <taxon>ecological metagenomes</taxon>
    </lineage>
</organism>
<dbReference type="PRINTS" id="PR00368">
    <property type="entry name" value="FADPNR"/>
</dbReference>
<dbReference type="InterPro" id="IPR023753">
    <property type="entry name" value="FAD/NAD-binding_dom"/>
</dbReference>
<dbReference type="EMBL" id="CAEZXB010000056">
    <property type="protein sequence ID" value="CAB4689284.1"/>
    <property type="molecule type" value="Genomic_DNA"/>
</dbReference>
<sequence>MKVSGVDLLIVGAGPAGLAAAIAAKQSGLSRVRVIEREREAGGVPRHSFHTGYGMRDLHRVMNGPRYAARYISHTLDSGAEISTSTTAIDWVGERTIALTSPRGLEEVTADRIILATGARERGRNARVVAGTRPAGIYTTGSLQQSVYLRHQEIGSRAVIIGAEHVSFSAVMTLAHANVETVAMLTSEAHHQSYFPLHWGTALRYRYSLRTKTELLEILGRDRVSGVRVLTPRGEEVIECDTVVFSADWIPDHELARRGGLQMSDVTKSPIVNHLHETSRAGVYAIGNLLLPIKSADQCALEGSSLLSKNW</sequence>
<dbReference type="PANTHER" id="PTHR42949:SF3">
    <property type="entry name" value="ANAEROBIC GLYCEROL-3-PHOSPHATE DEHYDROGENASE SUBUNIT B"/>
    <property type="match status" value="1"/>
</dbReference>
<feature type="domain" description="FAD/NAD(P)-binding" evidence="2">
    <location>
        <begin position="7"/>
        <end position="295"/>
    </location>
</feature>
<keyword evidence="1" id="KW-0560">Oxidoreductase</keyword>
<name>A0A6J6NXN3_9ZZZZ</name>